<dbReference type="EMBL" id="PHUJ01000003">
    <property type="protein sequence ID" value="PKB29680.1"/>
    <property type="molecule type" value="Genomic_DNA"/>
</dbReference>
<dbReference type="CDD" id="cd02440">
    <property type="entry name" value="AdoMet_MTases"/>
    <property type="match status" value="1"/>
</dbReference>
<dbReference type="Gene3D" id="3.40.50.150">
    <property type="entry name" value="Vaccinia Virus protein VP39"/>
    <property type="match status" value="1"/>
</dbReference>
<organism evidence="2 3">
    <name type="scientific">Pseudonocardia alni</name>
    <name type="common">Amycolata alni</name>
    <dbReference type="NCBI Taxonomy" id="33907"/>
    <lineage>
        <taxon>Bacteria</taxon>
        <taxon>Bacillati</taxon>
        <taxon>Actinomycetota</taxon>
        <taxon>Actinomycetes</taxon>
        <taxon>Pseudonocardiales</taxon>
        <taxon>Pseudonocardiaceae</taxon>
        <taxon>Pseudonocardia</taxon>
    </lineage>
</organism>
<sequence length="280" mass="29920">MSLTANAEQAAAWDGPEGDHWTEHAEHYERLTRRYRDLLMSAGLLTLDDDVLDVGCGTGALSREAAQQVPAGTVLGLDLSGRMIERARELTAAAGITNARFEHADAQVHTFSPAGFDVIVSCFGSTFFADPVRAFTNLAESLHPGGRVGLLTWRDLARNEWMSAIRDALAAGRSLPVPIPGAPGPFGLAEADRVRALLNGAGLVDVEIEPVDEAMKLGDDVAGAYALVSGMGTVHGLTDDLDAARRTRAFDTLRATLDAHQTESGVLFDSSAWLITARRR</sequence>
<name>A0AA44ZNK8_PSEA5</name>
<dbReference type="InterPro" id="IPR041698">
    <property type="entry name" value="Methyltransf_25"/>
</dbReference>
<feature type="domain" description="Methyltransferase" evidence="1">
    <location>
        <begin position="51"/>
        <end position="146"/>
    </location>
</feature>
<dbReference type="GO" id="GO:0032259">
    <property type="term" value="P:methylation"/>
    <property type="evidence" value="ECO:0007669"/>
    <property type="project" value="UniProtKB-KW"/>
</dbReference>
<proteinExistence type="predicted"/>
<evidence type="ECO:0000313" key="3">
    <source>
        <dbReference type="Proteomes" id="UP000232453"/>
    </source>
</evidence>
<protein>
    <submittedName>
        <fullName evidence="2">Methyltransferase family protein</fullName>
    </submittedName>
</protein>
<dbReference type="InterPro" id="IPR029063">
    <property type="entry name" value="SAM-dependent_MTases_sf"/>
</dbReference>
<reference evidence="2 3" key="1">
    <citation type="submission" date="2017-11" db="EMBL/GenBank/DDBJ databases">
        <title>Sequencing the genomes of 1000 actinobacteria strains.</title>
        <authorList>
            <person name="Klenk H.-P."/>
        </authorList>
    </citation>
    <scope>NUCLEOTIDE SEQUENCE [LARGE SCALE GENOMIC DNA]</scope>
    <source>
        <strain evidence="2 3">DSM 44104</strain>
    </source>
</reference>
<keyword evidence="2" id="KW-0489">Methyltransferase</keyword>
<comment type="caution">
    <text evidence="2">The sequence shown here is derived from an EMBL/GenBank/DDBJ whole genome shotgun (WGS) entry which is preliminary data.</text>
</comment>
<gene>
    <name evidence="2" type="ORF">ATL51_1318</name>
</gene>
<dbReference type="PANTHER" id="PTHR43591">
    <property type="entry name" value="METHYLTRANSFERASE"/>
    <property type="match status" value="1"/>
</dbReference>
<dbReference type="SUPFAM" id="SSF53335">
    <property type="entry name" value="S-adenosyl-L-methionine-dependent methyltransferases"/>
    <property type="match status" value="1"/>
</dbReference>
<dbReference type="Pfam" id="PF13649">
    <property type="entry name" value="Methyltransf_25"/>
    <property type="match status" value="1"/>
</dbReference>
<evidence type="ECO:0000313" key="2">
    <source>
        <dbReference type="EMBL" id="PKB29680.1"/>
    </source>
</evidence>
<dbReference type="RefSeq" id="WP_100878022.1">
    <property type="nucleotide sequence ID" value="NZ_PHUJ01000003.1"/>
</dbReference>
<accession>A0AA44ZNK8</accession>
<evidence type="ECO:0000259" key="1">
    <source>
        <dbReference type="Pfam" id="PF13649"/>
    </source>
</evidence>
<dbReference type="PANTHER" id="PTHR43591:SF24">
    <property type="entry name" value="2-METHOXY-6-POLYPRENYL-1,4-BENZOQUINOL METHYLASE, MITOCHONDRIAL"/>
    <property type="match status" value="1"/>
</dbReference>
<keyword evidence="2" id="KW-0808">Transferase</keyword>
<dbReference type="AlphaFoldDB" id="A0AA44ZNK8"/>
<dbReference type="Proteomes" id="UP000232453">
    <property type="component" value="Unassembled WGS sequence"/>
</dbReference>
<dbReference type="GO" id="GO:0008168">
    <property type="term" value="F:methyltransferase activity"/>
    <property type="evidence" value="ECO:0007669"/>
    <property type="project" value="UniProtKB-KW"/>
</dbReference>